<dbReference type="RefSeq" id="WP_371731241.1">
    <property type="nucleotide sequence ID" value="NZ_JBGOOT010000069.1"/>
</dbReference>
<proteinExistence type="predicted"/>
<evidence type="ECO:0000313" key="2">
    <source>
        <dbReference type="Proteomes" id="UP001569153"/>
    </source>
</evidence>
<feature type="non-terminal residue" evidence="1">
    <location>
        <position position="1"/>
    </location>
</feature>
<accession>A0ABV4MC16</accession>
<reference evidence="1 2" key="1">
    <citation type="submission" date="2024-06" db="EMBL/GenBank/DDBJ databases">
        <authorList>
            <person name="Steensen K."/>
            <person name="Seneca J."/>
            <person name="Bartlau N."/>
            <person name="Yu A.X."/>
            <person name="Polz M.F."/>
        </authorList>
    </citation>
    <scope>NUCLEOTIDE SEQUENCE [LARGE SCALE GENOMIC DNA]</scope>
    <source>
        <strain evidence="1 2">FF146</strain>
    </source>
</reference>
<sequence length="62" mass="7184">KRLKRVQSAKSKTWKWTVFPANQSIPFSKNHRLTRTHPYHPHSGEVSAKGNTTMLFIDSSFD</sequence>
<comment type="caution">
    <text evidence="1">The sequence shown here is derived from an EMBL/GenBank/DDBJ whole genome shotgun (WGS) entry which is preliminary data.</text>
</comment>
<name>A0ABV4MC16_9VIBR</name>
<organism evidence="1 2">
    <name type="scientific">Vibrio cortegadensis</name>
    <dbReference type="NCBI Taxonomy" id="1328770"/>
    <lineage>
        <taxon>Bacteria</taxon>
        <taxon>Pseudomonadati</taxon>
        <taxon>Pseudomonadota</taxon>
        <taxon>Gammaproteobacteria</taxon>
        <taxon>Vibrionales</taxon>
        <taxon>Vibrionaceae</taxon>
        <taxon>Vibrio</taxon>
    </lineage>
</organism>
<dbReference type="Proteomes" id="UP001569153">
    <property type="component" value="Unassembled WGS sequence"/>
</dbReference>
<keyword evidence="2" id="KW-1185">Reference proteome</keyword>
<evidence type="ECO:0000313" key="1">
    <source>
        <dbReference type="EMBL" id="MEZ8197053.1"/>
    </source>
</evidence>
<gene>
    <name evidence="1" type="ORF">ACED38_19570</name>
</gene>
<dbReference type="EMBL" id="JBGOOT010000069">
    <property type="protein sequence ID" value="MEZ8197053.1"/>
    <property type="molecule type" value="Genomic_DNA"/>
</dbReference>
<protein>
    <submittedName>
        <fullName evidence="1">Uncharacterized protein</fullName>
    </submittedName>
</protein>